<name>K9VEZ2_9CYAN</name>
<organism evidence="2 3">
    <name type="scientific">Phormidium nigroviride PCC 7112</name>
    <dbReference type="NCBI Taxonomy" id="179408"/>
    <lineage>
        <taxon>Bacteria</taxon>
        <taxon>Bacillati</taxon>
        <taxon>Cyanobacteriota</taxon>
        <taxon>Cyanophyceae</taxon>
        <taxon>Oscillatoriophycideae</taxon>
        <taxon>Oscillatoriales</taxon>
        <taxon>Oscillatoriaceae</taxon>
        <taxon>Phormidium</taxon>
    </lineage>
</organism>
<evidence type="ECO:0000313" key="2">
    <source>
        <dbReference type="EMBL" id="AFZ06668.1"/>
    </source>
</evidence>
<dbReference type="InterPro" id="IPR001296">
    <property type="entry name" value="Glyco_trans_1"/>
</dbReference>
<dbReference type="HOGENOM" id="CLU_705624_0_0_3"/>
<dbReference type="PANTHER" id="PTHR12526">
    <property type="entry name" value="GLYCOSYLTRANSFERASE"/>
    <property type="match status" value="1"/>
</dbReference>
<feature type="domain" description="Glycosyl transferase family 1" evidence="1">
    <location>
        <begin position="204"/>
        <end position="364"/>
    </location>
</feature>
<dbReference type="OrthoDB" id="503550at2"/>
<dbReference type="Gene3D" id="3.40.50.2000">
    <property type="entry name" value="Glycogen Phosphorylase B"/>
    <property type="match status" value="2"/>
</dbReference>
<reference evidence="2 3" key="1">
    <citation type="submission" date="2012-05" db="EMBL/GenBank/DDBJ databases">
        <title>Finished chromosome of genome of Oscillatoria sp. PCC 7112.</title>
        <authorList>
            <consortium name="US DOE Joint Genome Institute"/>
            <person name="Gugger M."/>
            <person name="Coursin T."/>
            <person name="Rippka R."/>
            <person name="Tandeau De Marsac N."/>
            <person name="Huntemann M."/>
            <person name="Wei C.-L."/>
            <person name="Han J."/>
            <person name="Detter J.C."/>
            <person name="Han C."/>
            <person name="Tapia R."/>
            <person name="Davenport K."/>
            <person name="Daligault H."/>
            <person name="Erkkila T."/>
            <person name="Gu W."/>
            <person name="Munk A.C.C."/>
            <person name="Teshima H."/>
            <person name="Xu Y."/>
            <person name="Chain P."/>
            <person name="Chen A."/>
            <person name="Krypides N."/>
            <person name="Mavromatis K."/>
            <person name="Markowitz V."/>
            <person name="Szeto E."/>
            <person name="Ivanova N."/>
            <person name="Mikhailova N."/>
            <person name="Ovchinnikova G."/>
            <person name="Pagani I."/>
            <person name="Pati A."/>
            <person name="Goodwin L."/>
            <person name="Peters L."/>
            <person name="Pitluck S."/>
            <person name="Woyke T."/>
            <person name="Kerfeld C."/>
        </authorList>
    </citation>
    <scope>NUCLEOTIDE SEQUENCE [LARGE SCALE GENOMIC DNA]</scope>
    <source>
        <strain evidence="2 3">PCC 7112</strain>
    </source>
</reference>
<sequence length="414" mass="47403">MLTNHNLTILQPLKAKLLPNGEVLLTRKLIEAVVELAKYWSGSITVMMEGTQEDNEQMDSRIFKLDELPFKLEVVSFDRITPALLHQHQSSLVLAAPEHRQNHISQVCKIAGVPCIYVSEYSLKTRKQIVNVSTSNPFIRLRRLLWTYSQEKKQRKAIAMADGLQSNGTPTYQEYKHINRNPLFFFDTRISEDMLATEADIERRTENRSQDMPLRLVFSGRLIKMKGADHLLEVAKELKQLKVQFEMFISGTGELEEMMHQQIAANQLNDCVKMLGVPDFKTEFFPFVKNNIDLFVCCHRQGDPSCTYIETMSCGVPIVGYANEAFQGIAEMSETGWVVPMNQPKQIAKKIAELSHNREEIKSMSFKSVKFARQHTFEKTFQARVKHMQAIAYSTRPHQVTESQVCDAPDMVLA</sequence>
<evidence type="ECO:0000259" key="1">
    <source>
        <dbReference type="Pfam" id="PF00534"/>
    </source>
</evidence>
<dbReference type="SUPFAM" id="SSF53756">
    <property type="entry name" value="UDP-Glycosyltransferase/glycogen phosphorylase"/>
    <property type="match status" value="1"/>
</dbReference>
<protein>
    <submittedName>
        <fullName evidence="2">Glycosyl transferase group 1</fullName>
    </submittedName>
</protein>
<dbReference type="STRING" id="179408.Osc7112_2206"/>
<dbReference type="KEGG" id="oni:Osc7112_2206"/>
<evidence type="ECO:0000313" key="3">
    <source>
        <dbReference type="Proteomes" id="UP000010478"/>
    </source>
</evidence>
<proteinExistence type="predicted"/>
<keyword evidence="2" id="KW-0808">Transferase</keyword>
<dbReference type="eggNOG" id="COG0438">
    <property type="taxonomic scope" value="Bacteria"/>
</dbReference>
<dbReference type="GO" id="GO:0016757">
    <property type="term" value="F:glycosyltransferase activity"/>
    <property type="evidence" value="ECO:0007669"/>
    <property type="project" value="InterPro"/>
</dbReference>
<dbReference type="RefSeq" id="WP_015175970.1">
    <property type="nucleotide sequence ID" value="NC_019729.1"/>
</dbReference>
<gene>
    <name evidence="2" type="ORF">Osc7112_2206</name>
</gene>
<dbReference type="PATRIC" id="fig|179408.3.peg.2695"/>
<dbReference type="AlphaFoldDB" id="K9VEZ2"/>
<dbReference type="Pfam" id="PF00534">
    <property type="entry name" value="Glycos_transf_1"/>
    <property type="match status" value="1"/>
</dbReference>
<keyword evidence="3" id="KW-1185">Reference proteome</keyword>
<dbReference type="Proteomes" id="UP000010478">
    <property type="component" value="Chromosome"/>
</dbReference>
<dbReference type="EMBL" id="CP003614">
    <property type="protein sequence ID" value="AFZ06668.1"/>
    <property type="molecule type" value="Genomic_DNA"/>
</dbReference>
<accession>K9VEZ2</accession>